<dbReference type="AlphaFoldDB" id="A0A2P4QSK9"/>
<dbReference type="EMBL" id="AUPC02000017">
    <property type="protein sequence ID" value="POG80538.1"/>
    <property type="molecule type" value="Genomic_DNA"/>
</dbReference>
<gene>
    <name evidence="2" type="ORF">GLOIN_2v1516308</name>
</gene>
<keyword evidence="1" id="KW-1133">Transmembrane helix</keyword>
<evidence type="ECO:0000256" key="1">
    <source>
        <dbReference type="SAM" id="Phobius"/>
    </source>
</evidence>
<dbReference type="Proteomes" id="UP000018888">
    <property type="component" value="Unassembled WGS sequence"/>
</dbReference>
<reference evidence="2 3" key="1">
    <citation type="journal article" date="2013" name="Proc. Natl. Acad. Sci. U.S.A.">
        <title>Genome of an arbuscular mycorrhizal fungus provides insight into the oldest plant symbiosis.</title>
        <authorList>
            <person name="Tisserant E."/>
            <person name="Malbreil M."/>
            <person name="Kuo A."/>
            <person name="Kohler A."/>
            <person name="Symeonidi A."/>
            <person name="Balestrini R."/>
            <person name="Charron P."/>
            <person name="Duensing N."/>
            <person name="Frei Dit Frey N."/>
            <person name="Gianinazzi-Pearson V."/>
            <person name="Gilbert L.B."/>
            <person name="Handa Y."/>
            <person name="Herr J.R."/>
            <person name="Hijri M."/>
            <person name="Koul R."/>
            <person name="Kawaguchi M."/>
            <person name="Krajinski F."/>
            <person name="Lammers P.J."/>
            <person name="Masclaux F.G."/>
            <person name="Murat C."/>
            <person name="Morin E."/>
            <person name="Ndikumana S."/>
            <person name="Pagni M."/>
            <person name="Petitpierre D."/>
            <person name="Requena N."/>
            <person name="Rosikiewicz P."/>
            <person name="Riley R."/>
            <person name="Saito K."/>
            <person name="San Clemente H."/>
            <person name="Shapiro H."/>
            <person name="van Tuinen D."/>
            <person name="Becard G."/>
            <person name="Bonfante P."/>
            <person name="Paszkowski U."/>
            <person name="Shachar-Hill Y.Y."/>
            <person name="Tuskan G.A."/>
            <person name="Young P.W."/>
            <person name="Sanders I.R."/>
            <person name="Henrissat B."/>
            <person name="Rensing S.A."/>
            <person name="Grigoriev I.V."/>
            <person name="Corradi N."/>
            <person name="Roux C."/>
            <person name="Martin F."/>
        </authorList>
    </citation>
    <scope>NUCLEOTIDE SEQUENCE [LARGE SCALE GENOMIC DNA]</scope>
    <source>
        <strain evidence="2 3">DAOM 197198</strain>
    </source>
</reference>
<sequence length="56" mass="7148">SFPRFLPVLQLRFSYFIIIFFFRYFSSFSSKINKGMFFYFLFIFFYFVFILYFVSY</sequence>
<accession>A0A2P4QSK9</accession>
<evidence type="ECO:0000313" key="2">
    <source>
        <dbReference type="EMBL" id="POG80538.1"/>
    </source>
</evidence>
<keyword evidence="1" id="KW-0472">Membrane</keyword>
<evidence type="ECO:0000313" key="3">
    <source>
        <dbReference type="Proteomes" id="UP000018888"/>
    </source>
</evidence>
<keyword evidence="3" id="KW-1185">Reference proteome</keyword>
<keyword evidence="1" id="KW-0812">Transmembrane</keyword>
<feature type="transmembrane region" description="Helical" evidence="1">
    <location>
        <begin position="37"/>
        <end position="55"/>
    </location>
</feature>
<name>A0A2P4QSK9_RHIID</name>
<organism evidence="2 3">
    <name type="scientific">Rhizophagus irregularis (strain DAOM 181602 / DAOM 197198 / MUCL 43194)</name>
    <name type="common">Arbuscular mycorrhizal fungus</name>
    <name type="synonym">Glomus intraradices</name>
    <dbReference type="NCBI Taxonomy" id="747089"/>
    <lineage>
        <taxon>Eukaryota</taxon>
        <taxon>Fungi</taxon>
        <taxon>Fungi incertae sedis</taxon>
        <taxon>Mucoromycota</taxon>
        <taxon>Glomeromycotina</taxon>
        <taxon>Glomeromycetes</taxon>
        <taxon>Glomerales</taxon>
        <taxon>Glomeraceae</taxon>
        <taxon>Rhizophagus</taxon>
    </lineage>
</organism>
<feature type="transmembrane region" description="Helical" evidence="1">
    <location>
        <begin position="6"/>
        <end position="25"/>
    </location>
</feature>
<comment type="caution">
    <text evidence="2">The sequence shown here is derived from an EMBL/GenBank/DDBJ whole genome shotgun (WGS) entry which is preliminary data.</text>
</comment>
<proteinExistence type="predicted"/>
<protein>
    <submittedName>
        <fullName evidence="2">Uncharacterized protein</fullName>
    </submittedName>
</protein>
<feature type="non-terminal residue" evidence="2">
    <location>
        <position position="1"/>
    </location>
</feature>
<reference evidence="2 3" key="2">
    <citation type="journal article" date="2018" name="New Phytol.">
        <title>High intraspecific genome diversity in the model arbuscular mycorrhizal symbiont Rhizophagus irregularis.</title>
        <authorList>
            <person name="Chen E.C.H."/>
            <person name="Morin E."/>
            <person name="Beaudet D."/>
            <person name="Noel J."/>
            <person name="Yildirir G."/>
            <person name="Ndikumana S."/>
            <person name="Charron P."/>
            <person name="St-Onge C."/>
            <person name="Giorgi J."/>
            <person name="Kruger M."/>
            <person name="Marton T."/>
            <person name="Ropars J."/>
            <person name="Grigoriev I.V."/>
            <person name="Hainaut M."/>
            <person name="Henrissat B."/>
            <person name="Roux C."/>
            <person name="Martin F."/>
            <person name="Corradi N."/>
        </authorList>
    </citation>
    <scope>NUCLEOTIDE SEQUENCE [LARGE SCALE GENOMIC DNA]</scope>
    <source>
        <strain evidence="2 3">DAOM 197198</strain>
    </source>
</reference>